<organism evidence="1 2">
    <name type="scientific">Phytophthora megakarya</name>
    <dbReference type="NCBI Taxonomy" id="4795"/>
    <lineage>
        <taxon>Eukaryota</taxon>
        <taxon>Sar</taxon>
        <taxon>Stramenopiles</taxon>
        <taxon>Oomycota</taxon>
        <taxon>Peronosporomycetes</taxon>
        <taxon>Peronosporales</taxon>
        <taxon>Peronosporaceae</taxon>
        <taxon>Phytophthora</taxon>
    </lineage>
</organism>
<evidence type="ECO:0000313" key="2">
    <source>
        <dbReference type="Proteomes" id="UP000198211"/>
    </source>
</evidence>
<keyword evidence="2" id="KW-1185">Reference proteome</keyword>
<dbReference type="AlphaFoldDB" id="A0A225W773"/>
<evidence type="ECO:0000313" key="1">
    <source>
        <dbReference type="EMBL" id="OWZ13244.1"/>
    </source>
</evidence>
<gene>
    <name evidence="1" type="ORF">PHMEG_00013470</name>
</gene>
<reference evidence="2" key="1">
    <citation type="submission" date="2017-03" db="EMBL/GenBank/DDBJ databases">
        <title>Phytopthora megakarya and P. palmivora, two closely related causual agents of cacao black pod achieved similar genome size and gene model numbers by different mechanisms.</title>
        <authorList>
            <person name="Ali S."/>
            <person name="Shao J."/>
            <person name="Larry D.J."/>
            <person name="Kronmiller B."/>
            <person name="Shen D."/>
            <person name="Strem M.D."/>
            <person name="Melnick R.L."/>
            <person name="Guiltinan M.J."/>
            <person name="Tyler B.M."/>
            <person name="Meinhardt L.W."/>
            <person name="Bailey B.A."/>
        </authorList>
    </citation>
    <scope>NUCLEOTIDE SEQUENCE [LARGE SCALE GENOMIC DNA]</scope>
    <source>
        <strain evidence="2">zdho120</strain>
    </source>
</reference>
<dbReference type="EMBL" id="NBNE01001631">
    <property type="protein sequence ID" value="OWZ13244.1"/>
    <property type="molecule type" value="Genomic_DNA"/>
</dbReference>
<sequence length="105" mass="10744">MFVPPGMTAEEVVSAIVPHPSLQSEDLVAPWLSGVAHMVHPGVASGREGGVRIVGISSEVGLPSLSDLPSDLAHVPFDVLVDTAAGIGLDPMEIKAPDTSDAVLL</sequence>
<proteinExistence type="predicted"/>
<name>A0A225W773_9STRA</name>
<comment type="caution">
    <text evidence="1">The sequence shown here is derived from an EMBL/GenBank/DDBJ whole genome shotgun (WGS) entry which is preliminary data.</text>
</comment>
<accession>A0A225W773</accession>
<dbReference type="Proteomes" id="UP000198211">
    <property type="component" value="Unassembled WGS sequence"/>
</dbReference>
<protein>
    <submittedName>
        <fullName evidence="1">Uncharacterized protein</fullName>
    </submittedName>
</protein>